<dbReference type="PROSITE" id="PS51257">
    <property type="entry name" value="PROKAR_LIPOPROTEIN"/>
    <property type="match status" value="1"/>
</dbReference>
<organism evidence="3 4">
    <name type="scientific">Plesiocystis pacifica SIR-1</name>
    <dbReference type="NCBI Taxonomy" id="391625"/>
    <lineage>
        <taxon>Bacteria</taxon>
        <taxon>Pseudomonadati</taxon>
        <taxon>Myxococcota</taxon>
        <taxon>Polyangia</taxon>
        <taxon>Nannocystales</taxon>
        <taxon>Nannocystaceae</taxon>
        <taxon>Plesiocystis</taxon>
    </lineage>
</organism>
<protein>
    <recommendedName>
        <fullName evidence="5">Lipoprotein</fullName>
    </recommendedName>
</protein>
<sequence length="188" mass="20184">MSVLRRAPSLFVPALLTLALSAGLVACDKPAEEPAEKVDEKSEQDKLVEERLAKKKAEREAKKKAEEEAEAAKQKELDEICVLPDAKEMPKDIDKACKAVAQANDDFMNRLYEGDALTRWNEAKGTQLPMTEGQCKKTGSVEVAACQINGMNEASPELRKALPDILRACIEKFGPGAAGAEGGEAAGG</sequence>
<comment type="caution">
    <text evidence="3">The sequence shown here is derived from an EMBL/GenBank/DDBJ whole genome shotgun (WGS) entry which is preliminary data.</text>
</comment>
<evidence type="ECO:0000313" key="4">
    <source>
        <dbReference type="Proteomes" id="UP000005801"/>
    </source>
</evidence>
<dbReference type="STRING" id="391625.PPSIR1_39450"/>
<evidence type="ECO:0000256" key="2">
    <source>
        <dbReference type="SAM" id="SignalP"/>
    </source>
</evidence>
<evidence type="ECO:0000313" key="3">
    <source>
        <dbReference type="EMBL" id="EDM81399.1"/>
    </source>
</evidence>
<feature type="chain" id="PRO_5002693429" description="Lipoprotein" evidence="2">
    <location>
        <begin position="27"/>
        <end position="188"/>
    </location>
</feature>
<keyword evidence="2" id="KW-0732">Signal</keyword>
<accession>A6FY20</accession>
<feature type="signal peptide" evidence="2">
    <location>
        <begin position="1"/>
        <end position="26"/>
    </location>
</feature>
<name>A6FY20_9BACT</name>
<dbReference type="AlphaFoldDB" id="A6FY20"/>
<feature type="coiled-coil region" evidence="1">
    <location>
        <begin position="40"/>
        <end position="79"/>
    </location>
</feature>
<dbReference type="OrthoDB" id="9938441at2"/>
<dbReference type="EMBL" id="ABCS01000003">
    <property type="protein sequence ID" value="EDM81399.1"/>
    <property type="molecule type" value="Genomic_DNA"/>
</dbReference>
<dbReference type="Proteomes" id="UP000005801">
    <property type="component" value="Unassembled WGS sequence"/>
</dbReference>
<reference evidence="3 4" key="1">
    <citation type="submission" date="2007-06" db="EMBL/GenBank/DDBJ databases">
        <authorList>
            <person name="Shimkets L."/>
            <person name="Ferriera S."/>
            <person name="Johnson J."/>
            <person name="Kravitz S."/>
            <person name="Beeson K."/>
            <person name="Sutton G."/>
            <person name="Rogers Y.-H."/>
            <person name="Friedman R."/>
            <person name="Frazier M."/>
            <person name="Venter J.C."/>
        </authorList>
    </citation>
    <scope>NUCLEOTIDE SEQUENCE [LARGE SCALE GENOMIC DNA]</scope>
    <source>
        <strain evidence="3 4">SIR-1</strain>
    </source>
</reference>
<evidence type="ECO:0008006" key="5">
    <source>
        <dbReference type="Google" id="ProtNLM"/>
    </source>
</evidence>
<proteinExistence type="predicted"/>
<evidence type="ECO:0000256" key="1">
    <source>
        <dbReference type="SAM" id="Coils"/>
    </source>
</evidence>
<keyword evidence="1" id="KW-0175">Coiled coil</keyword>
<dbReference type="RefSeq" id="WP_006969369.1">
    <property type="nucleotide sequence ID" value="NZ_ABCS01000003.1"/>
</dbReference>
<keyword evidence="4" id="KW-1185">Reference proteome</keyword>
<gene>
    <name evidence="3" type="ORF">PPSIR1_39450</name>
</gene>